<protein>
    <recommendedName>
        <fullName evidence="5">Amidohydrolase-related domain-containing protein</fullName>
    </recommendedName>
</protein>
<dbReference type="UniPathway" id="UPA00603">
    <property type="reaction ID" value="UER00660"/>
</dbReference>
<feature type="domain" description="Amidohydrolase-related" evidence="5">
    <location>
        <begin position="10"/>
        <end position="329"/>
    </location>
</feature>
<sequence>MYFATIHTDAALQLGRIASGMGQRAFVGKVNMDRNAPESYCETTADSLAETERFVEGMLSDAESGGRGAEVEPSSGVCSECAPLGPAAQPVITPRFVPTCSAELMEGLARIAARHQLLVTSHISENAGEIEWVKSLHPTKESYASCYDYPGLLGRRTVLAHGVYLGESERALLKSRGASVSHCPLSNMMLRSGMLNVRRLLDEGVTVSLGTDVSGGASPSMLQSIREALKVSNLVSLAEGRPGGGMWEPLSFTEAFHLATAAGARSLGVDGLTGDFSTGSLFDAVVVDPEAPASPFELYEGDGALASFEKWMQLGDDRNTAEVYVQGSRVFALKEGLWTSR</sequence>
<name>A0A6V2TUT0_EMIHU</name>
<gene>
    <name evidence="6" type="ORF">EHUX00137_LOCUS31582</name>
    <name evidence="7" type="ORF">EHUX00137_LOCUS31584</name>
</gene>
<dbReference type="Gene3D" id="2.30.40.10">
    <property type="entry name" value="Urease, subunit C, domain 1"/>
    <property type="match status" value="1"/>
</dbReference>
<comment type="cofactor">
    <cofactor evidence="1">
        <name>Zn(2+)</name>
        <dbReference type="ChEBI" id="CHEBI:29105"/>
    </cofactor>
</comment>
<keyword evidence="4" id="KW-0862">Zinc</keyword>
<evidence type="ECO:0000256" key="2">
    <source>
        <dbReference type="ARBA" id="ARBA00022723"/>
    </source>
</evidence>
<dbReference type="SUPFAM" id="SSF51556">
    <property type="entry name" value="Metallo-dependent hydrolases"/>
    <property type="match status" value="1"/>
</dbReference>
<dbReference type="EMBL" id="HBIR01040486">
    <property type="protein sequence ID" value="CAE0572798.1"/>
    <property type="molecule type" value="Transcribed_RNA"/>
</dbReference>
<dbReference type="GO" id="GO:0006147">
    <property type="term" value="P:guanine catabolic process"/>
    <property type="evidence" value="ECO:0007669"/>
    <property type="project" value="UniProtKB-UniPathway"/>
</dbReference>
<accession>A0A6V2TUT0</accession>
<organism evidence="6">
    <name type="scientific">Emiliania huxleyi</name>
    <name type="common">Coccolithophore</name>
    <name type="synonym">Pontosphaera huxleyi</name>
    <dbReference type="NCBI Taxonomy" id="2903"/>
    <lineage>
        <taxon>Eukaryota</taxon>
        <taxon>Haptista</taxon>
        <taxon>Haptophyta</taxon>
        <taxon>Prymnesiophyceae</taxon>
        <taxon>Isochrysidales</taxon>
        <taxon>Noelaerhabdaceae</taxon>
        <taxon>Emiliania</taxon>
    </lineage>
</organism>
<dbReference type="InterPro" id="IPR006680">
    <property type="entry name" value="Amidohydro-rel"/>
</dbReference>
<evidence type="ECO:0000256" key="4">
    <source>
        <dbReference type="ARBA" id="ARBA00022833"/>
    </source>
</evidence>
<dbReference type="EMBL" id="HBIR01040484">
    <property type="protein sequence ID" value="CAE0572794.1"/>
    <property type="molecule type" value="Transcribed_RNA"/>
</dbReference>
<dbReference type="InterPro" id="IPR011059">
    <property type="entry name" value="Metal-dep_hydrolase_composite"/>
</dbReference>
<evidence type="ECO:0000313" key="6">
    <source>
        <dbReference type="EMBL" id="CAE0572794.1"/>
    </source>
</evidence>
<dbReference type="Gene3D" id="3.20.20.140">
    <property type="entry name" value="Metal-dependent hydrolases"/>
    <property type="match status" value="1"/>
</dbReference>
<dbReference type="GO" id="GO:0005829">
    <property type="term" value="C:cytosol"/>
    <property type="evidence" value="ECO:0007669"/>
    <property type="project" value="TreeGrafter"/>
</dbReference>
<dbReference type="Pfam" id="PF01979">
    <property type="entry name" value="Amidohydro_1"/>
    <property type="match status" value="1"/>
</dbReference>
<proteinExistence type="predicted"/>
<dbReference type="InterPro" id="IPR051607">
    <property type="entry name" value="Metallo-dep_hydrolases"/>
</dbReference>
<dbReference type="GO" id="GO:0008892">
    <property type="term" value="F:guanine deaminase activity"/>
    <property type="evidence" value="ECO:0007669"/>
    <property type="project" value="TreeGrafter"/>
</dbReference>
<keyword evidence="2" id="KW-0479">Metal-binding</keyword>
<evidence type="ECO:0000259" key="5">
    <source>
        <dbReference type="Pfam" id="PF01979"/>
    </source>
</evidence>
<dbReference type="AlphaFoldDB" id="A0A6V2TUT0"/>
<dbReference type="PANTHER" id="PTHR11271:SF6">
    <property type="entry name" value="GUANINE DEAMINASE"/>
    <property type="match status" value="1"/>
</dbReference>
<dbReference type="PANTHER" id="PTHR11271">
    <property type="entry name" value="GUANINE DEAMINASE"/>
    <property type="match status" value="1"/>
</dbReference>
<evidence type="ECO:0000256" key="3">
    <source>
        <dbReference type="ARBA" id="ARBA00022801"/>
    </source>
</evidence>
<dbReference type="InterPro" id="IPR032466">
    <property type="entry name" value="Metal_Hydrolase"/>
</dbReference>
<reference evidence="6" key="1">
    <citation type="submission" date="2021-01" db="EMBL/GenBank/DDBJ databases">
        <authorList>
            <person name="Corre E."/>
            <person name="Pelletier E."/>
            <person name="Niang G."/>
            <person name="Scheremetjew M."/>
            <person name="Finn R."/>
            <person name="Kale V."/>
            <person name="Holt S."/>
            <person name="Cochrane G."/>
            <person name="Meng A."/>
            <person name="Brown T."/>
            <person name="Cohen L."/>
        </authorList>
    </citation>
    <scope>NUCLEOTIDE SEQUENCE</scope>
    <source>
        <strain evidence="6">379</strain>
    </source>
</reference>
<keyword evidence="3" id="KW-0378">Hydrolase</keyword>
<evidence type="ECO:0000256" key="1">
    <source>
        <dbReference type="ARBA" id="ARBA00001947"/>
    </source>
</evidence>
<evidence type="ECO:0000313" key="7">
    <source>
        <dbReference type="EMBL" id="CAE0572798.1"/>
    </source>
</evidence>
<dbReference type="GO" id="GO:0008270">
    <property type="term" value="F:zinc ion binding"/>
    <property type="evidence" value="ECO:0007669"/>
    <property type="project" value="TreeGrafter"/>
</dbReference>